<name>A0A8J5RZT6_ZIZPA</name>
<dbReference type="Proteomes" id="UP000729402">
    <property type="component" value="Unassembled WGS sequence"/>
</dbReference>
<reference evidence="1" key="1">
    <citation type="journal article" date="2021" name="bioRxiv">
        <title>Whole Genome Assembly and Annotation of Northern Wild Rice, Zizania palustris L., Supports a Whole Genome Duplication in the Zizania Genus.</title>
        <authorList>
            <person name="Haas M."/>
            <person name="Kono T."/>
            <person name="Macchietto M."/>
            <person name="Millas R."/>
            <person name="McGilp L."/>
            <person name="Shao M."/>
            <person name="Duquette J."/>
            <person name="Hirsch C.N."/>
            <person name="Kimball J."/>
        </authorList>
    </citation>
    <scope>NUCLEOTIDE SEQUENCE</scope>
    <source>
        <tissue evidence="1">Fresh leaf tissue</tissue>
    </source>
</reference>
<evidence type="ECO:0000313" key="2">
    <source>
        <dbReference type="Proteomes" id="UP000729402"/>
    </source>
</evidence>
<comment type="caution">
    <text evidence="1">The sequence shown here is derived from an EMBL/GenBank/DDBJ whole genome shotgun (WGS) entry which is preliminary data.</text>
</comment>
<reference evidence="1" key="2">
    <citation type="submission" date="2021-02" db="EMBL/GenBank/DDBJ databases">
        <authorList>
            <person name="Kimball J.A."/>
            <person name="Haas M.W."/>
            <person name="Macchietto M."/>
            <person name="Kono T."/>
            <person name="Duquette J."/>
            <person name="Shao M."/>
        </authorList>
    </citation>
    <scope>NUCLEOTIDE SEQUENCE</scope>
    <source>
        <tissue evidence="1">Fresh leaf tissue</tissue>
    </source>
</reference>
<keyword evidence="2" id="KW-1185">Reference proteome</keyword>
<dbReference type="AlphaFoldDB" id="A0A8J5RZT6"/>
<gene>
    <name evidence="1" type="ORF">GUJ93_ZPchr0001g31269</name>
</gene>
<protein>
    <submittedName>
        <fullName evidence="1">Uncharacterized protein</fullName>
    </submittedName>
</protein>
<evidence type="ECO:0000313" key="1">
    <source>
        <dbReference type="EMBL" id="KAG8052045.1"/>
    </source>
</evidence>
<dbReference type="EMBL" id="JAAALK010000288">
    <property type="protein sequence ID" value="KAG8052045.1"/>
    <property type="molecule type" value="Genomic_DNA"/>
</dbReference>
<proteinExistence type="predicted"/>
<accession>A0A8J5RZT6</accession>
<organism evidence="1 2">
    <name type="scientific">Zizania palustris</name>
    <name type="common">Northern wild rice</name>
    <dbReference type="NCBI Taxonomy" id="103762"/>
    <lineage>
        <taxon>Eukaryota</taxon>
        <taxon>Viridiplantae</taxon>
        <taxon>Streptophyta</taxon>
        <taxon>Embryophyta</taxon>
        <taxon>Tracheophyta</taxon>
        <taxon>Spermatophyta</taxon>
        <taxon>Magnoliopsida</taxon>
        <taxon>Liliopsida</taxon>
        <taxon>Poales</taxon>
        <taxon>Poaceae</taxon>
        <taxon>BOP clade</taxon>
        <taxon>Oryzoideae</taxon>
        <taxon>Oryzeae</taxon>
        <taxon>Zizaniinae</taxon>
        <taxon>Zizania</taxon>
    </lineage>
</organism>
<sequence>MVGEAHGGGAEVAAALSSFSSACRVGLHGARRRREAGEAGGGGGKAWRRRRLGSVEVAAGKRRSAW</sequence>